<gene>
    <name evidence="7" type="primary">ORF118549</name>
</gene>
<evidence type="ECO:0000256" key="4">
    <source>
        <dbReference type="ARBA" id="ARBA00044613"/>
    </source>
</evidence>
<keyword evidence="5" id="KW-0067">ATP-binding</keyword>
<dbReference type="GO" id="GO:0006006">
    <property type="term" value="P:glucose metabolic process"/>
    <property type="evidence" value="ECO:0007669"/>
    <property type="project" value="TreeGrafter"/>
</dbReference>
<keyword evidence="5" id="KW-0418">Kinase</keyword>
<dbReference type="GO" id="GO:0005739">
    <property type="term" value="C:mitochondrion"/>
    <property type="evidence" value="ECO:0007669"/>
    <property type="project" value="TreeGrafter"/>
</dbReference>
<comment type="pathway">
    <text evidence="1">Carbohydrate degradation; glycolysis; D-glyceraldehyde 3-phosphate and glycerone phosphate from D-glucose: step 1/4.</text>
</comment>
<dbReference type="PANTHER" id="PTHR19443:SF16">
    <property type="entry name" value="HEXOKINASE TYPE 1-RELATED"/>
    <property type="match status" value="1"/>
</dbReference>
<evidence type="ECO:0000256" key="1">
    <source>
        <dbReference type="ARBA" id="ARBA00004888"/>
    </source>
</evidence>
<dbReference type="SUPFAM" id="SSF53067">
    <property type="entry name" value="Actin-like ATPase domain"/>
    <property type="match status" value="1"/>
</dbReference>
<dbReference type="PANTHER" id="PTHR19443">
    <property type="entry name" value="HEXOKINASE"/>
    <property type="match status" value="1"/>
</dbReference>
<dbReference type="AlphaFoldDB" id="A0A0B7AIW9"/>
<feature type="domain" description="Hexokinase C-terminal" evidence="6">
    <location>
        <begin position="2"/>
        <end position="53"/>
    </location>
</feature>
<proteinExistence type="inferred from homology"/>
<dbReference type="InterPro" id="IPR043129">
    <property type="entry name" value="ATPase_NBD"/>
</dbReference>
<dbReference type="InterPro" id="IPR001312">
    <property type="entry name" value="Hexokinase"/>
</dbReference>
<dbReference type="GO" id="GO:0005524">
    <property type="term" value="F:ATP binding"/>
    <property type="evidence" value="ECO:0007669"/>
    <property type="project" value="UniProtKB-UniRule"/>
</dbReference>
<keyword evidence="3 5" id="KW-0324">Glycolysis</keyword>
<dbReference type="GO" id="GO:0005829">
    <property type="term" value="C:cytosol"/>
    <property type="evidence" value="ECO:0007669"/>
    <property type="project" value="TreeGrafter"/>
</dbReference>
<reference evidence="7" key="1">
    <citation type="submission" date="2014-12" db="EMBL/GenBank/DDBJ databases">
        <title>Insight into the proteome of Arion vulgaris.</title>
        <authorList>
            <person name="Aradska J."/>
            <person name="Bulat T."/>
            <person name="Smidak R."/>
            <person name="Sarate P."/>
            <person name="Gangsoo J."/>
            <person name="Sialana F."/>
            <person name="Bilban M."/>
            <person name="Lubec G."/>
        </authorList>
    </citation>
    <scope>NUCLEOTIDE SEQUENCE</scope>
    <source>
        <tissue evidence="7">Skin</tissue>
    </source>
</reference>
<dbReference type="GO" id="GO:0001678">
    <property type="term" value="P:intracellular glucose homeostasis"/>
    <property type="evidence" value="ECO:0007669"/>
    <property type="project" value="InterPro"/>
</dbReference>
<organism evidence="7">
    <name type="scientific">Arion vulgaris</name>
    <dbReference type="NCBI Taxonomy" id="1028688"/>
    <lineage>
        <taxon>Eukaryota</taxon>
        <taxon>Metazoa</taxon>
        <taxon>Spiralia</taxon>
        <taxon>Lophotrochozoa</taxon>
        <taxon>Mollusca</taxon>
        <taxon>Gastropoda</taxon>
        <taxon>Heterobranchia</taxon>
        <taxon>Euthyneura</taxon>
        <taxon>Panpulmonata</taxon>
        <taxon>Eupulmonata</taxon>
        <taxon>Stylommatophora</taxon>
        <taxon>Helicina</taxon>
        <taxon>Arionoidea</taxon>
        <taxon>Arionidae</taxon>
        <taxon>Arion</taxon>
    </lineage>
</organism>
<comment type="similarity">
    <text evidence="5">Belongs to the hexokinase family.</text>
</comment>
<dbReference type="EC" id="2.7.1.-" evidence="5"/>
<dbReference type="Gene3D" id="3.40.367.20">
    <property type="match status" value="1"/>
</dbReference>
<dbReference type="GO" id="GO:0008865">
    <property type="term" value="F:fructokinase activity"/>
    <property type="evidence" value="ECO:0007669"/>
    <property type="project" value="TreeGrafter"/>
</dbReference>
<keyword evidence="5" id="KW-0808">Transferase</keyword>
<dbReference type="Pfam" id="PF03727">
    <property type="entry name" value="Hexokinase_2"/>
    <property type="match status" value="1"/>
</dbReference>
<dbReference type="EMBL" id="HACG01033131">
    <property type="protein sequence ID" value="CEK79996.1"/>
    <property type="molecule type" value="Transcribed_RNA"/>
</dbReference>
<sequence>MTIAVDGSLYRFHPRFHNLMCLKIKELVRPGLKFKLCLSHDGSGKGAALTAAVSLRLRHLKPLPTDTGSLAFLNVDTVTVKA</sequence>
<comment type="pathway">
    <text evidence="2">Carbohydrate metabolism; hexose metabolism.</text>
</comment>
<evidence type="ECO:0000259" key="6">
    <source>
        <dbReference type="Pfam" id="PF03727"/>
    </source>
</evidence>
<dbReference type="GO" id="GO:0006096">
    <property type="term" value="P:glycolytic process"/>
    <property type="evidence" value="ECO:0007669"/>
    <property type="project" value="UniProtKB-KW"/>
</dbReference>
<comment type="catalytic activity">
    <reaction evidence="4">
        <text>a D-hexose + ATP = a D-hexose 6-phosphate + ADP + H(+)</text>
        <dbReference type="Rhea" id="RHEA:22740"/>
        <dbReference type="ChEBI" id="CHEBI:4194"/>
        <dbReference type="ChEBI" id="CHEBI:15378"/>
        <dbReference type="ChEBI" id="CHEBI:30616"/>
        <dbReference type="ChEBI" id="CHEBI:229467"/>
        <dbReference type="ChEBI" id="CHEBI:456216"/>
        <dbReference type="EC" id="2.7.1.1"/>
    </reaction>
    <physiologicalReaction direction="left-to-right" evidence="4">
        <dbReference type="Rhea" id="RHEA:22741"/>
    </physiologicalReaction>
</comment>
<accession>A0A0B7AIW9</accession>
<evidence type="ECO:0000256" key="3">
    <source>
        <dbReference type="ARBA" id="ARBA00023152"/>
    </source>
</evidence>
<evidence type="ECO:0000256" key="2">
    <source>
        <dbReference type="ARBA" id="ARBA00005028"/>
    </source>
</evidence>
<name>A0A0B7AIW9_9EUPU</name>
<keyword evidence="5" id="KW-0547">Nucleotide-binding</keyword>
<dbReference type="GO" id="GO:0005536">
    <property type="term" value="F:D-glucose binding"/>
    <property type="evidence" value="ECO:0007669"/>
    <property type="project" value="InterPro"/>
</dbReference>
<dbReference type="GO" id="GO:0004340">
    <property type="term" value="F:glucokinase activity"/>
    <property type="evidence" value="ECO:0007669"/>
    <property type="project" value="TreeGrafter"/>
</dbReference>
<evidence type="ECO:0000256" key="5">
    <source>
        <dbReference type="RuleBase" id="RU362007"/>
    </source>
</evidence>
<protein>
    <recommendedName>
        <fullName evidence="5">Phosphotransferase</fullName>
        <ecNumber evidence="5">2.7.1.-</ecNumber>
    </recommendedName>
</protein>
<dbReference type="InterPro" id="IPR022673">
    <property type="entry name" value="Hexokinase_C"/>
</dbReference>
<evidence type="ECO:0000313" key="7">
    <source>
        <dbReference type="EMBL" id="CEK79996.1"/>
    </source>
</evidence>